<feature type="transmembrane region" description="Helical" evidence="4">
    <location>
        <begin position="271"/>
        <end position="293"/>
    </location>
</feature>
<organism evidence="6 7">
    <name type="scientific">Pyrobaculum calidifontis (strain DSM 21063 / JCM 11548 / VA1)</name>
    <dbReference type="NCBI Taxonomy" id="410359"/>
    <lineage>
        <taxon>Archaea</taxon>
        <taxon>Thermoproteota</taxon>
        <taxon>Thermoprotei</taxon>
        <taxon>Thermoproteales</taxon>
        <taxon>Thermoproteaceae</taxon>
        <taxon>Pyrobaculum</taxon>
    </lineage>
</organism>
<dbReference type="PANTHER" id="PTHR43271">
    <property type="entry name" value="BLL2771 PROTEIN"/>
    <property type="match status" value="1"/>
</dbReference>
<dbReference type="InterPro" id="IPR036259">
    <property type="entry name" value="MFS_trans_sf"/>
</dbReference>
<evidence type="ECO:0000256" key="3">
    <source>
        <dbReference type="ARBA" id="ARBA00022475"/>
    </source>
</evidence>
<feature type="transmembrane region" description="Helical" evidence="4">
    <location>
        <begin position="333"/>
        <end position="354"/>
    </location>
</feature>
<protein>
    <submittedName>
        <fullName evidence="6">Major facilitator superfamily MFS_1</fullName>
    </submittedName>
</protein>
<dbReference type="RefSeq" id="WP_011849215.1">
    <property type="nucleotide sequence ID" value="NC_009073.1"/>
</dbReference>
<keyword evidence="4" id="KW-1133">Transmembrane helix</keyword>
<dbReference type="Proteomes" id="UP000001431">
    <property type="component" value="Chromosome"/>
</dbReference>
<gene>
    <name evidence="6" type="ordered locus">Pcal_0530</name>
</gene>
<feature type="transmembrane region" description="Helical" evidence="4">
    <location>
        <begin position="33"/>
        <end position="54"/>
    </location>
</feature>
<dbReference type="InterPro" id="IPR011701">
    <property type="entry name" value="MFS"/>
</dbReference>
<proteinExistence type="predicted"/>
<dbReference type="STRING" id="410359.Pcal_0530"/>
<sequence length="360" mass="37826">MRLILAARALYALMWFYVAPVLPQMLKEFGVDASSAGLLPAMFIVGTGVMQIPASYLGGKLGFNKVAGAGMAIFGASSLLLSLSNSWWEALLLRALGGVGAGLFFSTAGALIVAYMPDAVATALGWYSASFNIGAFVGFYWGYVASLTGWRLALAIPGALAIVLGVLIFRGPPLKGASKFSWRAYSFGLASFPFWGSVYAANSLAATWAHLHRGVAESVAGALSSAAMASGFLGGFFGRLYDKTQKKLRFLTAAPLLAAGAYALTPFAPVYALFLLAFTYGAAFSAYITAIYATASKVSQDPSSALAVVNVTNMALGLHVSYIFSWLMAYSPALPWEFLAALAASSSLATYAVAQRTKFI</sequence>
<dbReference type="Pfam" id="PF07690">
    <property type="entry name" value="MFS_1"/>
    <property type="match status" value="1"/>
</dbReference>
<dbReference type="EMBL" id="CP000561">
    <property type="protein sequence ID" value="ABO07957.1"/>
    <property type="molecule type" value="Genomic_DNA"/>
</dbReference>
<dbReference type="AlphaFoldDB" id="A3MTJ0"/>
<evidence type="ECO:0000313" key="6">
    <source>
        <dbReference type="EMBL" id="ABO07957.1"/>
    </source>
</evidence>
<dbReference type="PANTHER" id="PTHR43271:SF2">
    <property type="entry name" value="BLL2771 PROTEIN"/>
    <property type="match status" value="1"/>
</dbReference>
<evidence type="ECO:0000256" key="2">
    <source>
        <dbReference type="ARBA" id="ARBA00022448"/>
    </source>
</evidence>
<keyword evidence="2" id="KW-0813">Transport</keyword>
<keyword evidence="7" id="KW-1185">Reference proteome</keyword>
<evidence type="ECO:0000313" key="7">
    <source>
        <dbReference type="Proteomes" id="UP000001431"/>
    </source>
</evidence>
<dbReference type="GO" id="GO:0005886">
    <property type="term" value="C:plasma membrane"/>
    <property type="evidence" value="ECO:0007669"/>
    <property type="project" value="UniProtKB-SubCell"/>
</dbReference>
<feature type="transmembrane region" description="Helical" evidence="4">
    <location>
        <begin position="123"/>
        <end position="143"/>
    </location>
</feature>
<dbReference type="InterPro" id="IPR020846">
    <property type="entry name" value="MFS_dom"/>
</dbReference>
<dbReference type="Gene3D" id="1.20.1250.20">
    <property type="entry name" value="MFS general substrate transporter like domains"/>
    <property type="match status" value="2"/>
</dbReference>
<dbReference type="OrthoDB" id="200998at2157"/>
<feature type="transmembrane region" description="Helical" evidence="4">
    <location>
        <begin position="95"/>
        <end position="116"/>
    </location>
</feature>
<feature type="transmembrane region" description="Helical" evidence="4">
    <location>
        <begin position="248"/>
        <end position="265"/>
    </location>
</feature>
<dbReference type="HOGENOM" id="CLU_059688_0_0_2"/>
<feature type="transmembrane region" description="Helical" evidence="4">
    <location>
        <begin position="305"/>
        <end position="327"/>
    </location>
</feature>
<evidence type="ECO:0000256" key="1">
    <source>
        <dbReference type="ARBA" id="ARBA00004651"/>
    </source>
</evidence>
<dbReference type="GO" id="GO:0022857">
    <property type="term" value="F:transmembrane transporter activity"/>
    <property type="evidence" value="ECO:0007669"/>
    <property type="project" value="InterPro"/>
</dbReference>
<dbReference type="eggNOG" id="arCOG00130">
    <property type="taxonomic scope" value="Archaea"/>
</dbReference>
<dbReference type="PROSITE" id="PS50850">
    <property type="entry name" value="MFS"/>
    <property type="match status" value="1"/>
</dbReference>
<keyword evidence="3" id="KW-1003">Cell membrane</keyword>
<feature type="domain" description="Major facilitator superfamily (MFS) profile" evidence="5">
    <location>
        <begin position="1"/>
        <end position="360"/>
    </location>
</feature>
<accession>A3MTJ0</accession>
<dbReference type="KEGG" id="pcl:Pcal_0530"/>
<dbReference type="GeneID" id="4909463"/>
<dbReference type="SUPFAM" id="SSF103473">
    <property type="entry name" value="MFS general substrate transporter"/>
    <property type="match status" value="1"/>
</dbReference>
<evidence type="ECO:0000256" key="4">
    <source>
        <dbReference type="SAM" id="Phobius"/>
    </source>
</evidence>
<keyword evidence="4" id="KW-0472">Membrane</keyword>
<name>A3MTJ0_PYRCJ</name>
<feature type="transmembrane region" description="Helical" evidence="4">
    <location>
        <begin position="149"/>
        <end position="170"/>
    </location>
</feature>
<keyword evidence="4" id="KW-0812">Transmembrane</keyword>
<feature type="transmembrane region" description="Helical" evidence="4">
    <location>
        <begin position="221"/>
        <end position="241"/>
    </location>
</feature>
<feature type="transmembrane region" description="Helical" evidence="4">
    <location>
        <begin position="182"/>
        <end position="201"/>
    </location>
</feature>
<reference evidence="6" key="1">
    <citation type="submission" date="2007-02" db="EMBL/GenBank/DDBJ databases">
        <title>Complete sequence of Pyrobaculum calidifontis JCM 11548.</title>
        <authorList>
            <consortium name="US DOE Joint Genome Institute"/>
            <person name="Copeland A."/>
            <person name="Lucas S."/>
            <person name="Lapidus A."/>
            <person name="Barry K."/>
            <person name="Glavina del Rio T."/>
            <person name="Dalin E."/>
            <person name="Tice H."/>
            <person name="Pitluck S."/>
            <person name="Chain P."/>
            <person name="Malfatti S."/>
            <person name="Shin M."/>
            <person name="Vergez L."/>
            <person name="Schmutz J."/>
            <person name="Larimer F."/>
            <person name="Land M."/>
            <person name="Hauser L."/>
            <person name="Kyrpides N."/>
            <person name="Mikhailova N."/>
            <person name="Cozen A.E."/>
            <person name="Fitz-Gibbon S.T."/>
            <person name="House C.H."/>
            <person name="Saltikov C."/>
            <person name="Lowe T.M."/>
            <person name="Richardson P."/>
        </authorList>
    </citation>
    <scope>NUCLEOTIDE SEQUENCE [LARGE SCALE GENOMIC DNA]</scope>
    <source>
        <strain evidence="6">JCM 11548</strain>
    </source>
</reference>
<feature type="transmembrane region" description="Helical" evidence="4">
    <location>
        <begin position="66"/>
        <end position="83"/>
    </location>
</feature>
<comment type="subcellular location">
    <subcellularLocation>
        <location evidence="1">Cell membrane</location>
        <topology evidence="1">Multi-pass membrane protein</topology>
    </subcellularLocation>
</comment>
<evidence type="ECO:0000259" key="5">
    <source>
        <dbReference type="PROSITE" id="PS50850"/>
    </source>
</evidence>